<evidence type="ECO:0000256" key="2">
    <source>
        <dbReference type="SAM" id="Phobius"/>
    </source>
</evidence>
<proteinExistence type="predicted"/>
<dbReference type="RefSeq" id="WP_183662451.1">
    <property type="nucleotide sequence ID" value="NZ_JACIBV010000003.1"/>
</dbReference>
<gene>
    <name evidence="3" type="ORF">FHR33_009719</name>
</gene>
<dbReference type="GeneID" id="95395698"/>
<sequence length="497" mass="49404">MLSNVGDRAAEVAATGLDKTLLTPLTALVMAAAETLLNIFLQMWLKLTSFDLEQQGAMRLYGMTLSIGMMIAVILLIWQAIRTMIQGRGLPLLEAFQGLVITGLVSLCGVAVTGGVMRTSDLLSEWILGDLARNGLLNRQIVAMLTSKLITTTAEGAVVKAAMPAWLTIQLATLLILVLIIQVIVLWLRNATIPILALMLPIAAAGSIGTNATRAWLPKTITAILTVAAYKPIVSLIIVAAVAQFRESTEIAGLLYALIMFVLAVIAMPALVKIFAPLGVAAAGGGAGSWLSQAAWMATSKMGGGGSDSGGAGPGSGPTSATEQEQRMQQGTPSSQHQRTDQHATGQQSSTDAAPGTSPVADPQSAQLTPGADPAPATGGTGAAKGGVAAEAGATGSASTAGAAGSAGTASASGAAGAGSAAAGAAGPVGAVIAGAGVVVGGAEQLGQAAGAQVAAPGQTGEQGQPAATHPLERAERDSGGRGGGGSEPAIIDRNYG</sequence>
<feature type="transmembrane region" description="Helical" evidence="2">
    <location>
        <begin position="165"/>
        <end position="188"/>
    </location>
</feature>
<feature type="compositionally biased region" description="Polar residues" evidence="1">
    <location>
        <begin position="327"/>
        <end position="352"/>
    </location>
</feature>
<feature type="region of interest" description="Disordered" evidence="1">
    <location>
        <begin position="448"/>
        <end position="497"/>
    </location>
</feature>
<feature type="transmembrane region" description="Helical" evidence="2">
    <location>
        <begin position="21"/>
        <end position="41"/>
    </location>
</feature>
<protein>
    <recommendedName>
        <fullName evidence="5">TrbL/VirB6 plasmid conjugal transfer protein</fullName>
    </recommendedName>
</protein>
<organism evidence="3 4">
    <name type="scientific">Nonomuraea dietziae</name>
    <dbReference type="NCBI Taxonomy" id="65515"/>
    <lineage>
        <taxon>Bacteria</taxon>
        <taxon>Bacillati</taxon>
        <taxon>Actinomycetota</taxon>
        <taxon>Actinomycetes</taxon>
        <taxon>Streptosporangiales</taxon>
        <taxon>Streptosporangiaceae</taxon>
        <taxon>Nonomuraea</taxon>
    </lineage>
</organism>
<feature type="region of interest" description="Disordered" evidence="1">
    <location>
        <begin position="302"/>
        <end position="425"/>
    </location>
</feature>
<feature type="transmembrane region" description="Helical" evidence="2">
    <location>
        <begin position="61"/>
        <end position="81"/>
    </location>
</feature>
<dbReference type="AlphaFoldDB" id="A0A7W5VF66"/>
<feature type="transmembrane region" description="Helical" evidence="2">
    <location>
        <begin position="93"/>
        <end position="116"/>
    </location>
</feature>
<name>A0A7W5VF66_9ACTN</name>
<feature type="compositionally biased region" description="Low complexity" evidence="1">
    <location>
        <begin position="386"/>
        <end position="425"/>
    </location>
</feature>
<feature type="compositionally biased region" description="Basic and acidic residues" evidence="1">
    <location>
        <begin position="471"/>
        <end position="480"/>
    </location>
</feature>
<keyword evidence="2" id="KW-0812">Transmembrane</keyword>
<dbReference type="EMBL" id="JACIBV010000003">
    <property type="protein sequence ID" value="MBB3733766.1"/>
    <property type="molecule type" value="Genomic_DNA"/>
</dbReference>
<keyword evidence="4" id="KW-1185">Reference proteome</keyword>
<comment type="caution">
    <text evidence="3">The sequence shown here is derived from an EMBL/GenBank/DDBJ whole genome shotgun (WGS) entry which is preliminary data.</text>
</comment>
<feature type="transmembrane region" description="Helical" evidence="2">
    <location>
        <begin position="254"/>
        <end position="272"/>
    </location>
</feature>
<accession>A0A7W5VF66</accession>
<evidence type="ECO:0000313" key="4">
    <source>
        <dbReference type="Proteomes" id="UP000579945"/>
    </source>
</evidence>
<feature type="transmembrane region" description="Helical" evidence="2">
    <location>
        <begin position="195"/>
        <end position="217"/>
    </location>
</feature>
<dbReference type="Proteomes" id="UP000579945">
    <property type="component" value="Unassembled WGS sequence"/>
</dbReference>
<reference evidence="3 4" key="1">
    <citation type="submission" date="2020-08" db="EMBL/GenBank/DDBJ databases">
        <title>Sequencing the genomes of 1000 actinobacteria strains.</title>
        <authorList>
            <person name="Klenk H.-P."/>
        </authorList>
    </citation>
    <scope>NUCLEOTIDE SEQUENCE [LARGE SCALE GENOMIC DNA]</scope>
    <source>
        <strain evidence="3 4">DSM 44320</strain>
    </source>
</reference>
<feature type="compositionally biased region" description="Low complexity" evidence="1">
    <location>
        <begin position="448"/>
        <end position="460"/>
    </location>
</feature>
<feature type="compositionally biased region" description="Gly residues" evidence="1">
    <location>
        <begin position="302"/>
        <end position="316"/>
    </location>
</feature>
<evidence type="ECO:0008006" key="5">
    <source>
        <dbReference type="Google" id="ProtNLM"/>
    </source>
</evidence>
<keyword evidence="2" id="KW-0472">Membrane</keyword>
<keyword evidence="2" id="KW-1133">Transmembrane helix</keyword>
<evidence type="ECO:0000313" key="3">
    <source>
        <dbReference type="EMBL" id="MBB3733766.1"/>
    </source>
</evidence>
<feature type="transmembrane region" description="Helical" evidence="2">
    <location>
        <begin position="223"/>
        <end position="242"/>
    </location>
</feature>
<evidence type="ECO:0000256" key="1">
    <source>
        <dbReference type="SAM" id="MobiDB-lite"/>
    </source>
</evidence>